<name>A0ABR1AL52_POLSC</name>
<evidence type="ECO:0000313" key="1">
    <source>
        <dbReference type="EMBL" id="KAK6622013.1"/>
    </source>
</evidence>
<reference evidence="1 2" key="1">
    <citation type="submission" date="2023-09" db="EMBL/GenBank/DDBJ databases">
        <title>Genomes of two closely related lineages of the louse Polyplax serrata with different host specificities.</title>
        <authorList>
            <person name="Martinu J."/>
            <person name="Tarabai H."/>
            <person name="Stefka J."/>
            <person name="Hypsa V."/>
        </authorList>
    </citation>
    <scope>NUCLEOTIDE SEQUENCE [LARGE SCALE GENOMIC DNA]</scope>
    <source>
        <strain evidence="1">98ZLc_SE</strain>
    </source>
</reference>
<sequence>MAVVKYTSNINCLPWNRRENGEAVGNNCLGKGVLNNEKRSREKSDWEKWGFQKESCWQKETSRVRHNKPTIEFVIS</sequence>
<dbReference type="Proteomes" id="UP001359485">
    <property type="component" value="Unassembled WGS sequence"/>
</dbReference>
<protein>
    <submittedName>
        <fullName evidence="1">Uncharacterized protein</fullName>
    </submittedName>
</protein>
<proteinExistence type="predicted"/>
<gene>
    <name evidence="1" type="ORF">RUM44_001820</name>
</gene>
<keyword evidence="2" id="KW-1185">Reference proteome</keyword>
<evidence type="ECO:0000313" key="2">
    <source>
        <dbReference type="Proteomes" id="UP001359485"/>
    </source>
</evidence>
<dbReference type="EMBL" id="JAWJWF010000047">
    <property type="protein sequence ID" value="KAK6622013.1"/>
    <property type="molecule type" value="Genomic_DNA"/>
</dbReference>
<comment type="caution">
    <text evidence="1">The sequence shown here is derived from an EMBL/GenBank/DDBJ whole genome shotgun (WGS) entry which is preliminary data.</text>
</comment>
<organism evidence="1 2">
    <name type="scientific">Polyplax serrata</name>
    <name type="common">Common mouse louse</name>
    <dbReference type="NCBI Taxonomy" id="468196"/>
    <lineage>
        <taxon>Eukaryota</taxon>
        <taxon>Metazoa</taxon>
        <taxon>Ecdysozoa</taxon>
        <taxon>Arthropoda</taxon>
        <taxon>Hexapoda</taxon>
        <taxon>Insecta</taxon>
        <taxon>Pterygota</taxon>
        <taxon>Neoptera</taxon>
        <taxon>Paraneoptera</taxon>
        <taxon>Psocodea</taxon>
        <taxon>Troctomorpha</taxon>
        <taxon>Phthiraptera</taxon>
        <taxon>Anoplura</taxon>
        <taxon>Polyplacidae</taxon>
        <taxon>Polyplax</taxon>
    </lineage>
</organism>
<accession>A0ABR1AL52</accession>